<dbReference type="SUPFAM" id="SSF75304">
    <property type="entry name" value="Amidase signature (AS) enzymes"/>
    <property type="match status" value="1"/>
</dbReference>
<sequence>MTAKPTFRGAEAIVGLGAVEQRNRIASGALRAEELTEACIARISATEPELHAWAWFDPEHARAQARALDAYRGTGQPIGPLHGVPVGLKDIIDTVRIPTANGTALDEGRTPEQDAFVTAQLKAAGAVIMGKTVTTELAYLHPGPTRNPHNPAHTPGGSSSGSAAAVASGQVPLAVGTQTGGSLIRPAAYCGAVGFKPSFGRIPRTGILAESPSLDTVGVIARSVPDAALLADVLFGHDPADRATSPAPAPRLLESALSTAPLPPVFAFVRPPHWELAAPETRDALDEVAGLLGEQCFAVELPPAFDEAQAVHRRIYSAEMAKCLHAYERRGRDRLSDVLLEAMDAGKAIPARDYIAALDWPDVLYAGLAEIFTRCDVILTAAAPGPAPLGLENTGDAVFNALWTMLGVPAITLPLLQADGLPMGVQLIGRRGDDGRLLRTARWLTDHLTRIEGGA</sequence>
<name>A0A9X2PH72_9HYPH</name>
<keyword evidence="5" id="KW-1185">Reference proteome</keyword>
<dbReference type="AlphaFoldDB" id="A0A9X2PH72"/>
<evidence type="ECO:0000313" key="5">
    <source>
        <dbReference type="Proteomes" id="UP001151088"/>
    </source>
</evidence>
<dbReference type="PANTHER" id="PTHR11895:SF7">
    <property type="entry name" value="GLUTAMYL-TRNA(GLN) AMIDOTRANSFERASE SUBUNIT A, MITOCHONDRIAL"/>
    <property type="match status" value="1"/>
</dbReference>
<evidence type="ECO:0000256" key="1">
    <source>
        <dbReference type="ARBA" id="ARBA00009199"/>
    </source>
</evidence>
<dbReference type="PANTHER" id="PTHR11895">
    <property type="entry name" value="TRANSAMIDASE"/>
    <property type="match status" value="1"/>
</dbReference>
<feature type="domain" description="Amidase" evidence="3">
    <location>
        <begin position="34"/>
        <end position="438"/>
    </location>
</feature>
<protein>
    <submittedName>
        <fullName evidence="4">Amidase</fullName>
    </submittedName>
</protein>
<dbReference type="EMBL" id="JANTHZ010000005">
    <property type="protein sequence ID" value="MCS0496005.1"/>
    <property type="molecule type" value="Genomic_DNA"/>
</dbReference>
<gene>
    <name evidence="4" type="ORF">NVS89_12935</name>
</gene>
<dbReference type="Gene3D" id="3.90.1300.10">
    <property type="entry name" value="Amidase signature (AS) domain"/>
    <property type="match status" value="1"/>
</dbReference>
<dbReference type="RefSeq" id="WP_258733169.1">
    <property type="nucleotide sequence ID" value="NZ_JANTHZ010000005.1"/>
</dbReference>
<evidence type="ECO:0000256" key="2">
    <source>
        <dbReference type="SAM" id="MobiDB-lite"/>
    </source>
</evidence>
<accession>A0A9X2PH72</accession>
<feature type="region of interest" description="Disordered" evidence="2">
    <location>
        <begin position="140"/>
        <end position="165"/>
    </location>
</feature>
<comment type="caution">
    <text evidence="4">The sequence shown here is derived from an EMBL/GenBank/DDBJ whole genome shotgun (WGS) entry which is preliminary data.</text>
</comment>
<reference evidence="4" key="1">
    <citation type="submission" date="2022-08" db="EMBL/GenBank/DDBJ databases">
        <authorList>
            <person name="Li F."/>
        </authorList>
    </citation>
    <scope>NUCLEOTIDE SEQUENCE</scope>
    <source>
        <strain evidence="4">MQZ15Z-1</strain>
    </source>
</reference>
<dbReference type="InterPro" id="IPR000120">
    <property type="entry name" value="Amidase"/>
</dbReference>
<feature type="compositionally biased region" description="Low complexity" evidence="2">
    <location>
        <begin position="156"/>
        <end position="165"/>
    </location>
</feature>
<organism evidence="4 5">
    <name type="scientific">Ancylobacter mangrovi</name>
    <dbReference type="NCBI Taxonomy" id="2972472"/>
    <lineage>
        <taxon>Bacteria</taxon>
        <taxon>Pseudomonadati</taxon>
        <taxon>Pseudomonadota</taxon>
        <taxon>Alphaproteobacteria</taxon>
        <taxon>Hyphomicrobiales</taxon>
        <taxon>Xanthobacteraceae</taxon>
        <taxon>Ancylobacter</taxon>
    </lineage>
</organism>
<dbReference type="InterPro" id="IPR036928">
    <property type="entry name" value="AS_sf"/>
</dbReference>
<evidence type="ECO:0000313" key="4">
    <source>
        <dbReference type="EMBL" id="MCS0496005.1"/>
    </source>
</evidence>
<dbReference type="InterPro" id="IPR023631">
    <property type="entry name" value="Amidase_dom"/>
</dbReference>
<proteinExistence type="inferred from homology"/>
<dbReference type="Pfam" id="PF01425">
    <property type="entry name" value="Amidase"/>
    <property type="match status" value="1"/>
</dbReference>
<comment type="similarity">
    <text evidence="1">Belongs to the amidase family.</text>
</comment>
<evidence type="ECO:0000259" key="3">
    <source>
        <dbReference type="Pfam" id="PF01425"/>
    </source>
</evidence>
<dbReference type="Proteomes" id="UP001151088">
    <property type="component" value="Unassembled WGS sequence"/>
</dbReference>
<dbReference type="GO" id="GO:0003824">
    <property type="term" value="F:catalytic activity"/>
    <property type="evidence" value="ECO:0007669"/>
    <property type="project" value="InterPro"/>
</dbReference>